<protein>
    <submittedName>
        <fullName evidence="2">Uncharacterized protein</fullName>
    </submittedName>
</protein>
<organism evidence="2 3">
    <name type="scientific">Glossina austeni</name>
    <name type="common">Savannah tsetse fly</name>
    <dbReference type="NCBI Taxonomy" id="7395"/>
    <lineage>
        <taxon>Eukaryota</taxon>
        <taxon>Metazoa</taxon>
        <taxon>Ecdysozoa</taxon>
        <taxon>Arthropoda</taxon>
        <taxon>Hexapoda</taxon>
        <taxon>Insecta</taxon>
        <taxon>Pterygota</taxon>
        <taxon>Neoptera</taxon>
        <taxon>Endopterygota</taxon>
        <taxon>Diptera</taxon>
        <taxon>Brachycera</taxon>
        <taxon>Muscomorpha</taxon>
        <taxon>Hippoboscoidea</taxon>
        <taxon>Glossinidae</taxon>
        <taxon>Glossina</taxon>
    </lineage>
</organism>
<accession>A0A1A9VUZ0</accession>
<dbReference type="Proteomes" id="UP000078200">
    <property type="component" value="Unassembled WGS sequence"/>
</dbReference>
<feature type="region of interest" description="Disordered" evidence="1">
    <location>
        <begin position="50"/>
        <end position="70"/>
    </location>
</feature>
<dbReference type="EnsemblMetazoa" id="GAUT048527-RA">
    <property type="protein sequence ID" value="GAUT048527-PA"/>
    <property type="gene ID" value="GAUT048527"/>
</dbReference>
<evidence type="ECO:0000313" key="2">
    <source>
        <dbReference type="EnsemblMetazoa" id="GAUT048527-PA"/>
    </source>
</evidence>
<dbReference type="VEuPathDB" id="VectorBase:GAUT048527"/>
<name>A0A1A9VUZ0_GLOAU</name>
<reference evidence="2" key="1">
    <citation type="submission" date="2020-05" db="UniProtKB">
        <authorList>
            <consortium name="EnsemblMetazoa"/>
        </authorList>
    </citation>
    <scope>IDENTIFICATION</scope>
    <source>
        <strain evidence="2">TTRI</strain>
    </source>
</reference>
<keyword evidence="3" id="KW-1185">Reference proteome</keyword>
<dbReference type="AlphaFoldDB" id="A0A1A9VUZ0"/>
<proteinExistence type="predicted"/>
<evidence type="ECO:0000313" key="3">
    <source>
        <dbReference type="Proteomes" id="UP000078200"/>
    </source>
</evidence>
<sequence length="105" mass="11745">MGITSIRLTLPGERPVILNLPSTESHACRPMRPTLISEYSKGIGTVYATNDDNPLTLPENEGKATSKSVKFPHTSKWSRFDHKHSHNSTNKVQLASSSWEWINIT</sequence>
<evidence type="ECO:0000256" key="1">
    <source>
        <dbReference type="SAM" id="MobiDB-lite"/>
    </source>
</evidence>